<keyword evidence="1" id="KW-0732">Signal</keyword>
<gene>
    <name evidence="2" type="ORF">CEE36_01320</name>
</gene>
<accession>A0A532VB26</accession>
<dbReference type="EMBL" id="NJBO01000001">
    <property type="protein sequence ID" value="TKJ44410.1"/>
    <property type="molecule type" value="Genomic_DNA"/>
</dbReference>
<evidence type="ECO:0008006" key="4">
    <source>
        <dbReference type="Google" id="ProtNLM"/>
    </source>
</evidence>
<dbReference type="AlphaFoldDB" id="A0A532VB26"/>
<evidence type="ECO:0000256" key="1">
    <source>
        <dbReference type="SAM" id="SignalP"/>
    </source>
</evidence>
<comment type="caution">
    <text evidence="2">The sequence shown here is derived from an EMBL/GenBank/DDBJ whole genome shotgun (WGS) entry which is preliminary data.</text>
</comment>
<feature type="signal peptide" evidence="1">
    <location>
        <begin position="1"/>
        <end position="17"/>
    </location>
</feature>
<name>A0A532VB26_UNCT6</name>
<organism evidence="2 3">
    <name type="scientific">candidate division TA06 bacterium B3_TA06</name>
    <dbReference type="NCBI Taxonomy" id="2012487"/>
    <lineage>
        <taxon>Bacteria</taxon>
        <taxon>Bacteria division TA06</taxon>
    </lineage>
</organism>
<reference evidence="2 3" key="1">
    <citation type="submission" date="2017-06" db="EMBL/GenBank/DDBJ databases">
        <title>Novel microbial phyla capable of carbon fixation and sulfur reduction in deep-sea sediments.</title>
        <authorList>
            <person name="Huang J."/>
            <person name="Baker B."/>
            <person name="Wang Y."/>
        </authorList>
    </citation>
    <scope>NUCLEOTIDE SEQUENCE [LARGE SCALE GENOMIC DNA]</scope>
    <source>
        <strain evidence="2">B3_TA06</strain>
    </source>
</reference>
<evidence type="ECO:0000313" key="3">
    <source>
        <dbReference type="Proteomes" id="UP000317778"/>
    </source>
</evidence>
<proteinExistence type="predicted"/>
<dbReference type="Proteomes" id="UP000317778">
    <property type="component" value="Unassembled WGS sequence"/>
</dbReference>
<feature type="chain" id="PRO_5021894475" description="Outer membrane protein beta-barrel domain-containing protein" evidence="1">
    <location>
        <begin position="18"/>
        <end position="181"/>
    </location>
</feature>
<sequence length="181" mass="20600">MNTRAIFLFLLTQPLFAASWAVGVGGGSSHYLGGEPSARLQNLSVIQSGWRVESEAGYYAGREGFDVIMVYGETFWRSESRQTLFRDQHLALLVEYRLFVLNQEGTLQGAVGLGPSLRRFSYYIEEEKDRYPIRFNLDAEMAGLFFLSRHFLLRAQATYSFPLLTPLQGVFGFTIRANYRS</sequence>
<evidence type="ECO:0000313" key="2">
    <source>
        <dbReference type="EMBL" id="TKJ44410.1"/>
    </source>
</evidence>
<protein>
    <recommendedName>
        <fullName evidence="4">Outer membrane protein beta-barrel domain-containing protein</fullName>
    </recommendedName>
</protein>